<accession>A0A087E7T7</accession>
<gene>
    <name evidence="3" type="ORF">BISU_0314</name>
</gene>
<keyword evidence="2" id="KW-0472">Membrane</keyword>
<proteinExistence type="predicted"/>
<evidence type="ECO:0000256" key="2">
    <source>
        <dbReference type="SAM" id="Phobius"/>
    </source>
</evidence>
<evidence type="ECO:0000313" key="3">
    <source>
        <dbReference type="EMBL" id="KFJ03838.1"/>
    </source>
</evidence>
<evidence type="ECO:0000256" key="1">
    <source>
        <dbReference type="SAM" id="MobiDB-lite"/>
    </source>
</evidence>
<organism evidence="3 4">
    <name type="scientific">Bifidobacterium subtile</name>
    <dbReference type="NCBI Taxonomy" id="77635"/>
    <lineage>
        <taxon>Bacteria</taxon>
        <taxon>Bacillati</taxon>
        <taxon>Actinomycetota</taxon>
        <taxon>Actinomycetes</taxon>
        <taxon>Bifidobacteriales</taxon>
        <taxon>Bifidobacteriaceae</taxon>
        <taxon>Bifidobacterium</taxon>
    </lineage>
</organism>
<dbReference type="AlphaFoldDB" id="A0A087E7T7"/>
<feature type="transmembrane region" description="Helical" evidence="2">
    <location>
        <begin position="32"/>
        <end position="52"/>
    </location>
</feature>
<feature type="transmembrane region" description="Helical" evidence="2">
    <location>
        <begin position="756"/>
        <end position="777"/>
    </location>
</feature>
<dbReference type="STRING" id="77635.BISU_0314"/>
<reference evidence="3 4" key="1">
    <citation type="submission" date="2014-03" db="EMBL/GenBank/DDBJ databases">
        <title>Genomics of Bifidobacteria.</title>
        <authorList>
            <person name="Ventura M."/>
            <person name="Milani C."/>
            <person name="Lugli G.A."/>
        </authorList>
    </citation>
    <scope>NUCLEOTIDE SEQUENCE [LARGE SCALE GENOMIC DNA]</scope>
    <source>
        <strain evidence="3 4">LMG 11597</strain>
    </source>
</reference>
<name>A0A087E7T7_9BIFI</name>
<keyword evidence="4" id="KW-1185">Reference proteome</keyword>
<evidence type="ECO:0000313" key="4">
    <source>
        <dbReference type="Proteomes" id="UP000029055"/>
    </source>
</evidence>
<sequence length="781" mass="83783">MRSCDRLVVTHTTTLRTDGKETLMNAKLRNRLTAIVAVLAAVLMTICLPTVARAADLRRPDSSRYLTYKIGGNAMRIGVIAQDDDSDYYCIEGNVQASYRIDGVREIESTDDARRLAWLIDHYRGSEDPLAYAAIGLLVHDRYDLDQATWASHRDSVIRTHAGIADRAGALWREAGDYAPAGAKITQHYVRGLRQGIVEALVVNASGSPIAGVPYKVTLNGPARFENGQDSVAGVSGTQSIAHRWQATGAGEITASISYGRHVLEQIISAQDFVRFGGMKQTNGGAVKFTARKDFTPSLGTRVSAKIVDAGQPVVDEVTSGVRGADSHWPQGLKLTATGWYFDKLSPAALKEGTAVHAGESAAAFLKRLQSAGHKPSAYGAASFTGPNQTVKVQGTTKSGGSEPYKTPVAAGFGTWVWAFERESLSAQAREYVLADAVTPFLEIPETNAHRARINVRSSVTEHSASVGSELSDTITVSGFPDDHGSFAGSKEFGFEPDRAHAQVSVWWSGDAHDAGNDERYRPSGSGVPEEDEHHRRVGVWNYPAANGTFRVGAGAPDAHGKPVNIRGESHGWYVFVWQFAGDDRVMPAASAYDDAWERTRVVEVARPKAPIVTTRVDRDTVKLNEPFRDTARVIGDVKKGSYVEFSAYEAIAKGVKPGANAKLLDGEHVRLDHGVSDQKVSSSQVRSGKPGFVYWKATVFSPKGDVLATHELGAEGEVVEVMEDGSQTPSVPGQPASDKSTPNQPARLADTGSSVVALAGVGVAAALVALLMVAAIRRRT</sequence>
<keyword evidence="2" id="KW-0812">Transmembrane</keyword>
<keyword evidence="2" id="KW-1133">Transmembrane helix</keyword>
<protein>
    <submittedName>
        <fullName evidence="3">Peptidase</fullName>
    </submittedName>
</protein>
<dbReference type="EMBL" id="JGZR01000006">
    <property type="protein sequence ID" value="KFJ03838.1"/>
    <property type="molecule type" value="Genomic_DNA"/>
</dbReference>
<dbReference type="eggNOG" id="COG5624">
    <property type="taxonomic scope" value="Bacteria"/>
</dbReference>
<comment type="caution">
    <text evidence="3">The sequence shown here is derived from an EMBL/GenBank/DDBJ whole genome shotgun (WGS) entry which is preliminary data.</text>
</comment>
<dbReference type="Proteomes" id="UP000029055">
    <property type="component" value="Unassembled WGS sequence"/>
</dbReference>
<feature type="compositionally biased region" description="Polar residues" evidence="1">
    <location>
        <begin position="726"/>
        <end position="745"/>
    </location>
</feature>
<feature type="region of interest" description="Disordered" evidence="1">
    <location>
        <begin position="725"/>
        <end position="749"/>
    </location>
</feature>